<reference evidence="1 2" key="1">
    <citation type="journal article" date="2022" name="Hortic Res">
        <title>A haplotype resolved chromosomal level avocado genome allows analysis of novel avocado genes.</title>
        <authorList>
            <person name="Nath O."/>
            <person name="Fletcher S.J."/>
            <person name="Hayward A."/>
            <person name="Shaw L.M."/>
            <person name="Masouleh A.K."/>
            <person name="Furtado A."/>
            <person name="Henry R.J."/>
            <person name="Mitter N."/>
        </authorList>
    </citation>
    <scope>NUCLEOTIDE SEQUENCE [LARGE SCALE GENOMIC DNA]</scope>
    <source>
        <strain evidence="2">cv. Hass</strain>
    </source>
</reference>
<evidence type="ECO:0000313" key="2">
    <source>
        <dbReference type="Proteomes" id="UP001234297"/>
    </source>
</evidence>
<protein>
    <submittedName>
        <fullName evidence="1">Uncharacterized protein</fullName>
    </submittedName>
</protein>
<accession>A0ACC2MRQ8</accession>
<comment type="caution">
    <text evidence="1">The sequence shown here is derived from an EMBL/GenBank/DDBJ whole genome shotgun (WGS) entry which is preliminary data.</text>
</comment>
<sequence length="666" mass="78279">MDLNASPLPEEDEEENLVGHVEEEEERTETAVETYRREREERRQRLKRERPDEEWRPPKNNSVVQVKNPRSYEKTKLPAGWLDCPRHGKAIGCIIPSKVPLGEDFSDVIVPGKRYSLKQVFHQQRALGRELGMVIDLTNTTRYYPPSEWKKQGIKHVKIPCKGRDAVPDNESVNIFVSEVKQFLSHRPRQSRKHVLVHCTHGHNRTGFMIIHFLMRTEPISVGEALHVFANARPPGIYKEDYIDSLYKFYHEERPDTIICPSTPEWKRSSGFDLNGEAIQDEDDFGGIEDPFHEKVMENEVMTIDDVLGDAIPYDQQDAMKQFCLLSLKMPASKGNLQFPGSHPVSLDRDNLQLLRQRYYYATWKADGTRYMMLIMCDGCYLIDRTFSFRRVQMRFPLKQSSEVPNDRTHNFTLLDGEMVIDTLPTKKLARRYLIYDLMVLNGKPVIELPFSERWKLIEREVVEPRNSERQNIHQSRNPNYRYEMEPFRVRRKDFYLLCTVTKLLTEFIPKLSHAADGLIFQGWDDPYVPRTHEGLLKWKYPEMNSIDFLFEVGDDNHEQLHVFDRGKKKLLEGEHVVFKGELDISVYSGKIIECNWDWEKQCWAFMRIRTDKATPNDLRTYNKVKRSIKDNITEEVVLTEIKEIVSLPMYADRINNDKKGHGRRR</sequence>
<proteinExistence type="predicted"/>
<name>A0ACC2MRQ8_PERAE</name>
<evidence type="ECO:0000313" key="1">
    <source>
        <dbReference type="EMBL" id="KAJ8648462.1"/>
    </source>
</evidence>
<dbReference type="EMBL" id="CM056809">
    <property type="protein sequence ID" value="KAJ8648462.1"/>
    <property type="molecule type" value="Genomic_DNA"/>
</dbReference>
<dbReference type="Proteomes" id="UP001234297">
    <property type="component" value="Chromosome 1"/>
</dbReference>
<gene>
    <name evidence="1" type="ORF">MRB53_001485</name>
</gene>
<keyword evidence="2" id="KW-1185">Reference proteome</keyword>
<organism evidence="1 2">
    <name type="scientific">Persea americana</name>
    <name type="common">Avocado</name>
    <dbReference type="NCBI Taxonomy" id="3435"/>
    <lineage>
        <taxon>Eukaryota</taxon>
        <taxon>Viridiplantae</taxon>
        <taxon>Streptophyta</taxon>
        <taxon>Embryophyta</taxon>
        <taxon>Tracheophyta</taxon>
        <taxon>Spermatophyta</taxon>
        <taxon>Magnoliopsida</taxon>
        <taxon>Magnoliidae</taxon>
        <taxon>Laurales</taxon>
        <taxon>Lauraceae</taxon>
        <taxon>Persea</taxon>
    </lineage>
</organism>